<proteinExistence type="predicted"/>
<evidence type="ECO:0000313" key="1">
    <source>
        <dbReference type="Proteomes" id="UP000095286"/>
    </source>
</evidence>
<accession>A0AC35U7D9</accession>
<dbReference type="WBParaSite" id="RSKR_0000824400.1">
    <property type="protein sequence ID" value="RSKR_0000824400.1"/>
    <property type="gene ID" value="RSKR_0000824400"/>
</dbReference>
<sequence length="1057" mass="118200">MGSNQILICSVLILSLVSLIQSHRPIPSALRFFNGRPYDGFRQTHKLIADEDLNEIHSTKPEDAYTFYYNQALDHNDSTDLTKWSQRYFYNGEMYQDGGPQFLVLGGEGPQKYYDVVLPVIPHVKWASELNGMVFALEHRFYGKSRPFPNQSTENLAYLTSQQALADAAAFITDMNIKYNIQKPNWIIIGGSYSGALALWFRQKYPQLCVGAVGSSAPVEPTADFYQYLEVCEASIYSFGSKKCGDNIKKGMKSVISSLYDKDGRAALSKTFKLVPSLDATDLDYKLTQNFVSSIVGSFMGAVQYNRVNSKLYRDSSSIPDVCKIMENGISDNILRLAKVTEYIQDMASGVKYPNPKYQGLDYSYNEVVQFLKNATFDNDDIGLSASRSWIYQTCNEFGYYQSTDTQTSIWGASIPFNFYIDLCTDVFGSKYNSDYVKKAVDQTRINYGGANGYNATNVVMPNGDLDPWHALGCYNSSDFTMVPYLIHNTAHCADMEPELETDQPQLKYVRKLIFRNIKNWLGIDSDFAIGHQVQPINNIASNVKAPIPHPHTPSPVKGIKLGLHPNFLSEIEPKNHSFKRNGMVHGMKEPIESIKGRVSLTNVIIGSITQMLDHFNNTDVRTFEQKYYWNSQYSKKNGVYFLMIGGEGPIGLKWVSLETIPMLQMAKDAGAEVYELEHRFYGDHSPTGDLTVDSLQFLTSKQALADLAVFIKSINHINGETNAKWVLFGGSYSGALAAWARELYPELSVGAVASSGPLLAKTDFYEYLQVVQKSYETYSSSCASNIRRVFKHLQKMLLSQSGRDALNGIFHLTKPWAQGEVVDEMDAQSFMSEIYSYFQGAVQYSHDNTGNFANGFGIPEVCAIMNSDEASLITNLKNVILYIDGGPSQVSNRYQDTIDYYLGANYMDGSSAAVNWLWQSCNEFGFFQSSDGGYNLFDSACSVNVFINTCKDVFGPQFTRRYIEANVARTNMFYGGNTNYNGSNVIMVYGSVDPWHSLGSYKQDTANNVQSYLITGTAHCSDLYPARASDVPDLTSKRLLVKNAVNNFLGLGGDAY</sequence>
<reference evidence="2" key="1">
    <citation type="submission" date="2016-11" db="UniProtKB">
        <authorList>
            <consortium name="WormBaseParasite"/>
        </authorList>
    </citation>
    <scope>IDENTIFICATION</scope>
    <source>
        <strain evidence="2">KR3021</strain>
    </source>
</reference>
<protein>
    <submittedName>
        <fullName evidence="2">Serine protease K12H4.7</fullName>
    </submittedName>
</protein>
<organism evidence="1 2">
    <name type="scientific">Rhabditophanes sp. KR3021</name>
    <dbReference type="NCBI Taxonomy" id="114890"/>
    <lineage>
        <taxon>Eukaryota</taxon>
        <taxon>Metazoa</taxon>
        <taxon>Ecdysozoa</taxon>
        <taxon>Nematoda</taxon>
        <taxon>Chromadorea</taxon>
        <taxon>Rhabditida</taxon>
        <taxon>Tylenchina</taxon>
        <taxon>Panagrolaimomorpha</taxon>
        <taxon>Strongyloidoidea</taxon>
        <taxon>Alloionematidae</taxon>
        <taxon>Rhabditophanes</taxon>
    </lineage>
</organism>
<evidence type="ECO:0000313" key="2">
    <source>
        <dbReference type="WBParaSite" id="RSKR_0000824400.1"/>
    </source>
</evidence>
<dbReference type="Proteomes" id="UP000095286">
    <property type="component" value="Unplaced"/>
</dbReference>
<name>A0AC35U7D9_9BILA</name>